<feature type="signal peptide" evidence="2">
    <location>
        <begin position="1"/>
        <end position="25"/>
    </location>
</feature>
<dbReference type="Proteomes" id="UP000445696">
    <property type="component" value="Unassembled WGS sequence"/>
</dbReference>
<feature type="transmembrane region" description="Helical" evidence="1">
    <location>
        <begin position="104"/>
        <end position="122"/>
    </location>
</feature>
<feature type="chain" id="PRO_5032390668" description="DUF998 domain-containing protein" evidence="2">
    <location>
        <begin position="26"/>
        <end position="166"/>
    </location>
</feature>
<evidence type="ECO:0000313" key="3">
    <source>
        <dbReference type="EMBL" id="MZR21453.1"/>
    </source>
</evidence>
<sequence length="166" mass="18333">MKVQSILALAGGGLATLFWSAAARAEEYTSGYGPLNVFDQAGFMSTPLWVKIWLAFLILTFLTGLFVFAWRKPIARWAGGGFVVSALAGEPIFAALGLPMLSGSISIMHVLCWTPALVLLLVKRPFLNPEEGRWYRLWSAVMTGVILFSFIFDIPEGLIYIRHFSS</sequence>
<feature type="transmembrane region" description="Helical" evidence="1">
    <location>
        <begin position="49"/>
        <end position="70"/>
    </location>
</feature>
<accession>A0A845MBC3</accession>
<comment type="caution">
    <text evidence="3">The sequence shown here is derived from an EMBL/GenBank/DDBJ whole genome shotgun (WGS) entry which is preliminary data.</text>
</comment>
<dbReference type="AlphaFoldDB" id="A0A845MBC3"/>
<evidence type="ECO:0000256" key="2">
    <source>
        <dbReference type="SAM" id="SignalP"/>
    </source>
</evidence>
<feature type="transmembrane region" description="Helical" evidence="1">
    <location>
        <begin position="77"/>
        <end position="98"/>
    </location>
</feature>
<gene>
    <name evidence="3" type="ORF">GQF03_03830</name>
</gene>
<feature type="transmembrane region" description="Helical" evidence="1">
    <location>
        <begin position="134"/>
        <end position="152"/>
    </location>
</feature>
<dbReference type="OrthoDB" id="8478687at2"/>
<organism evidence="3 4">
    <name type="scientific">Sneathiella chungangensis</name>
    <dbReference type="NCBI Taxonomy" id="1418234"/>
    <lineage>
        <taxon>Bacteria</taxon>
        <taxon>Pseudomonadati</taxon>
        <taxon>Pseudomonadota</taxon>
        <taxon>Alphaproteobacteria</taxon>
        <taxon>Sneathiellales</taxon>
        <taxon>Sneathiellaceae</taxon>
        <taxon>Sneathiella</taxon>
    </lineage>
</organism>
<keyword evidence="1" id="KW-0812">Transmembrane</keyword>
<protein>
    <recommendedName>
        <fullName evidence="5">DUF998 domain-containing protein</fullName>
    </recommendedName>
</protein>
<dbReference type="RefSeq" id="WP_161337847.1">
    <property type="nucleotide sequence ID" value="NZ_JBHSDG010000002.1"/>
</dbReference>
<reference evidence="3 4" key="1">
    <citation type="journal article" date="2014" name="Int. J. Syst. Evol. Microbiol.">
        <title>Sneathiella chungangensis sp. nov., isolated from a marine sand, and emended description of the genus Sneathiella.</title>
        <authorList>
            <person name="Siamphan C."/>
            <person name="Kim H."/>
            <person name="Lee J.S."/>
            <person name="Kim W."/>
        </authorList>
    </citation>
    <scope>NUCLEOTIDE SEQUENCE [LARGE SCALE GENOMIC DNA]</scope>
    <source>
        <strain evidence="3 4">KCTC 32476</strain>
    </source>
</reference>
<dbReference type="EMBL" id="WTVA01000001">
    <property type="protein sequence ID" value="MZR21453.1"/>
    <property type="molecule type" value="Genomic_DNA"/>
</dbReference>
<name>A0A845MBC3_9PROT</name>
<proteinExistence type="predicted"/>
<keyword evidence="2" id="KW-0732">Signal</keyword>
<keyword evidence="1" id="KW-1133">Transmembrane helix</keyword>
<evidence type="ECO:0000313" key="4">
    <source>
        <dbReference type="Proteomes" id="UP000445696"/>
    </source>
</evidence>
<evidence type="ECO:0008006" key="5">
    <source>
        <dbReference type="Google" id="ProtNLM"/>
    </source>
</evidence>
<evidence type="ECO:0000256" key="1">
    <source>
        <dbReference type="SAM" id="Phobius"/>
    </source>
</evidence>
<keyword evidence="4" id="KW-1185">Reference proteome</keyword>
<keyword evidence="1" id="KW-0472">Membrane</keyword>